<feature type="region of interest" description="Disordered" evidence="1">
    <location>
        <begin position="626"/>
        <end position="700"/>
    </location>
</feature>
<feature type="compositionally biased region" description="Low complexity" evidence="1">
    <location>
        <begin position="905"/>
        <end position="924"/>
    </location>
</feature>
<evidence type="ECO:0000313" key="2">
    <source>
        <dbReference type="EMBL" id="KAF9323350.1"/>
    </source>
</evidence>
<feature type="region of interest" description="Disordered" evidence="1">
    <location>
        <begin position="830"/>
        <end position="961"/>
    </location>
</feature>
<accession>A0A9P5SA88</accession>
<feature type="compositionally biased region" description="Polar residues" evidence="1">
    <location>
        <begin position="278"/>
        <end position="288"/>
    </location>
</feature>
<feature type="compositionally biased region" description="Basic residues" evidence="1">
    <location>
        <begin position="585"/>
        <end position="598"/>
    </location>
</feature>
<evidence type="ECO:0000313" key="3">
    <source>
        <dbReference type="Proteomes" id="UP000696485"/>
    </source>
</evidence>
<dbReference type="AlphaFoldDB" id="A0A9P5SA88"/>
<feature type="region of interest" description="Disordered" evidence="1">
    <location>
        <begin position="141"/>
        <end position="161"/>
    </location>
</feature>
<feature type="compositionally biased region" description="Low complexity" evidence="1">
    <location>
        <begin position="658"/>
        <end position="671"/>
    </location>
</feature>
<dbReference type="Proteomes" id="UP000696485">
    <property type="component" value="Unassembled WGS sequence"/>
</dbReference>
<feature type="compositionally biased region" description="Low complexity" evidence="1">
    <location>
        <begin position="830"/>
        <end position="849"/>
    </location>
</feature>
<organism evidence="2 3">
    <name type="scientific">Podila minutissima</name>
    <dbReference type="NCBI Taxonomy" id="64525"/>
    <lineage>
        <taxon>Eukaryota</taxon>
        <taxon>Fungi</taxon>
        <taxon>Fungi incertae sedis</taxon>
        <taxon>Mucoromycota</taxon>
        <taxon>Mortierellomycotina</taxon>
        <taxon>Mortierellomycetes</taxon>
        <taxon>Mortierellales</taxon>
        <taxon>Mortierellaceae</taxon>
        <taxon>Podila</taxon>
    </lineage>
</organism>
<sequence>MNAFSVVSSTLLRRVTISNLVPTTFTPATTTTTTTTANATDSPPTPIPKDEVEGAKVSKHSNAPHAVLPEYVSETCQSFDGISFPNGYGVDFIDTNGNVDDRKADISRHSVPIMSVTTTPNATIYESPKARKIVPATVHTTPRSSLPLSPSPSSEFCSSLPPLPSPTIEPARASMDSYLDRARIIKPSPADTVLATTMVSHPRRRQMHKKSASTSVLLPLPHSHQFQYTSSPLASPAIAPSFEPHAVFGLSSLPHIPSLSTPQGTSDIEAVILGTAPKQPQTLQNNENEAPEDESVDEASSSEDESGEKRARAVAAAAAFAASTVIAKSEPEPEPPAPVVVVLPPVEIKAPLPLVVESVPEPKIDIPAPIKVAPVSAPQTMPEDISSPLESPVSSVTPASASFLSSWGRSRVMMPHLPRPSPLMSFHAARKVVTSVKSVGTGLIPSKEQLESIPVAGRILAHPVMDSTLHYIASKTTHRGIPWVDPRKVIKPEDIQYRKLNKKLVQQAMTLSVLAVQKEELSRAIEDEAGDDAFELYLAAITTLMHALPIETCDPLRREAFVSQLRDFVDEHQEMVEDPVNPNIRSKRLRRQGRRRHRHYSNQAMSLIQHHTTLDVSQVQQHPNLPQLSRQQQKQQRQQKEQEHRALRQKPQADRKAAAAAAATAAQAPKPSKSKRSSRSRRHSGRRHHHQEIASDDEDLQEISGSVSSIQTPNTNANANGLGDTIINTAVHSAIRLKQSPIPDVVGACFRTSKVILSKVDERFHLQEKAWELSKQSIERAIELDEQYAIHEAVTETIFATVTGLVKAGIAYKETPSYRNRKGIVEGPAPVAQVSAPPSPAAAPVATASRSRNPQRAKASGLLSGRRLGRFYQRQESELSEEESDSDSDSEESLSDEYDYDTRFAPSSSSSVSSGSSAASTCFSSDEEEVMMMRSHSGKKPGLVSSTTATSQAVPLTPPPPYSEQVREKIDMFMALKGAASLLAGVGGL</sequence>
<evidence type="ECO:0000256" key="1">
    <source>
        <dbReference type="SAM" id="MobiDB-lite"/>
    </source>
</evidence>
<proteinExistence type="predicted"/>
<feature type="compositionally biased region" description="Basic residues" evidence="1">
    <location>
        <begin position="672"/>
        <end position="690"/>
    </location>
</feature>
<gene>
    <name evidence="2" type="ORF">BG006_001547</name>
</gene>
<feature type="region of interest" description="Disordered" evidence="1">
    <location>
        <begin position="277"/>
        <end position="311"/>
    </location>
</feature>
<comment type="caution">
    <text evidence="2">The sequence shown here is derived from an EMBL/GenBank/DDBJ whole genome shotgun (WGS) entry which is preliminary data.</text>
</comment>
<dbReference type="PANTHER" id="PTHR48125:SF12">
    <property type="entry name" value="AT HOOK TRANSCRIPTION FACTOR FAMILY-RELATED"/>
    <property type="match status" value="1"/>
</dbReference>
<feature type="compositionally biased region" description="Acidic residues" evidence="1">
    <location>
        <begin position="878"/>
        <end position="899"/>
    </location>
</feature>
<name>A0A9P5SA88_9FUNG</name>
<protein>
    <submittedName>
        <fullName evidence="2">Uncharacterized protein</fullName>
    </submittedName>
</protein>
<feature type="compositionally biased region" description="Basic and acidic residues" evidence="1">
    <location>
        <begin position="638"/>
        <end position="657"/>
    </location>
</feature>
<feature type="compositionally biased region" description="Polar residues" evidence="1">
    <location>
        <begin position="944"/>
        <end position="954"/>
    </location>
</feature>
<feature type="region of interest" description="Disordered" evidence="1">
    <location>
        <begin position="27"/>
        <end position="46"/>
    </location>
</feature>
<keyword evidence="3" id="KW-1185">Reference proteome</keyword>
<reference evidence="2" key="1">
    <citation type="journal article" date="2020" name="Fungal Divers.">
        <title>Resolving the Mortierellaceae phylogeny through synthesis of multi-gene phylogenetics and phylogenomics.</title>
        <authorList>
            <person name="Vandepol N."/>
            <person name="Liber J."/>
            <person name="Desiro A."/>
            <person name="Na H."/>
            <person name="Kennedy M."/>
            <person name="Barry K."/>
            <person name="Grigoriev I.V."/>
            <person name="Miller A.N."/>
            <person name="O'Donnell K."/>
            <person name="Stajich J.E."/>
            <person name="Bonito G."/>
        </authorList>
    </citation>
    <scope>NUCLEOTIDE SEQUENCE</scope>
    <source>
        <strain evidence="2">NVP1</strain>
    </source>
</reference>
<dbReference type="PANTHER" id="PTHR48125">
    <property type="entry name" value="LP07818P1"/>
    <property type="match status" value="1"/>
</dbReference>
<feature type="compositionally biased region" description="Acidic residues" evidence="1">
    <location>
        <begin position="289"/>
        <end position="306"/>
    </location>
</feature>
<feature type="region of interest" description="Disordered" evidence="1">
    <location>
        <begin position="578"/>
        <end position="598"/>
    </location>
</feature>
<dbReference type="EMBL" id="JAAAUY010001305">
    <property type="protein sequence ID" value="KAF9323350.1"/>
    <property type="molecule type" value="Genomic_DNA"/>
</dbReference>
<feature type="compositionally biased region" description="Low complexity" evidence="1">
    <location>
        <begin position="142"/>
        <end position="160"/>
    </location>
</feature>
<feature type="compositionally biased region" description="Low complexity" evidence="1">
    <location>
        <begin position="27"/>
        <end position="42"/>
    </location>
</feature>